<sequence>MASTKFPEADGRDLSEYKEKLKTDGWCAIPDVLSPEKAKAALDRLWKAAEESRKRGNDTYLPHLDPNESNVRVFFLMELDEIFRDLISHPTAVSMAQSLLGEDFLISNFTANIARPGSGSMGLHSDLSLQCPDPWVKPWGLNVIWCLTDATHANGSTLYIPHSYRWTTRADIPTNAESLLVPFEAKAGSIICMEGRIWHTSGQNVTQDQDRALLFGAYNAPFLRGQVNWAAGLSEKTKEGLSEKMRDWLGVDARANTGRVKGVNKVY</sequence>
<evidence type="ECO:0000313" key="4">
    <source>
        <dbReference type="Proteomes" id="UP000193144"/>
    </source>
</evidence>
<dbReference type="Proteomes" id="UP000193144">
    <property type="component" value="Unassembled WGS sequence"/>
</dbReference>
<dbReference type="Pfam" id="PF05721">
    <property type="entry name" value="PhyH"/>
    <property type="match status" value="1"/>
</dbReference>
<dbReference type="GO" id="GO:0016491">
    <property type="term" value="F:oxidoreductase activity"/>
    <property type="evidence" value="ECO:0007669"/>
    <property type="project" value="UniProtKB-ARBA"/>
</dbReference>
<name>A0A1Y1ZF13_9PLEO</name>
<evidence type="ECO:0000256" key="2">
    <source>
        <dbReference type="ARBA" id="ARBA00005830"/>
    </source>
</evidence>
<evidence type="ECO:0008006" key="5">
    <source>
        <dbReference type="Google" id="ProtNLM"/>
    </source>
</evidence>
<reference evidence="3 4" key="1">
    <citation type="submission" date="2016-07" db="EMBL/GenBank/DDBJ databases">
        <title>Pervasive Adenine N6-methylation of Active Genes in Fungi.</title>
        <authorList>
            <consortium name="DOE Joint Genome Institute"/>
            <person name="Mondo S.J."/>
            <person name="Dannebaum R.O."/>
            <person name="Kuo R.C."/>
            <person name="Labutti K."/>
            <person name="Haridas S."/>
            <person name="Kuo A."/>
            <person name="Salamov A."/>
            <person name="Ahrendt S.R."/>
            <person name="Lipzen A."/>
            <person name="Sullivan W."/>
            <person name="Andreopoulos W.B."/>
            <person name="Clum A."/>
            <person name="Lindquist E."/>
            <person name="Daum C."/>
            <person name="Ramamoorthy G.K."/>
            <person name="Gryganskyi A."/>
            <person name="Culley D."/>
            <person name="Magnuson J.K."/>
            <person name="James T.Y."/>
            <person name="O'Malley M.A."/>
            <person name="Stajich J.E."/>
            <person name="Spatafora J.W."/>
            <person name="Visel A."/>
            <person name="Grigoriev I.V."/>
        </authorList>
    </citation>
    <scope>NUCLEOTIDE SEQUENCE [LARGE SCALE GENOMIC DNA]</scope>
    <source>
        <strain evidence="3 4">CBS 115471</strain>
    </source>
</reference>
<dbReference type="PANTHER" id="PTHR20883">
    <property type="entry name" value="PHYTANOYL-COA DIOXYGENASE DOMAIN CONTAINING 1"/>
    <property type="match status" value="1"/>
</dbReference>
<dbReference type="STRING" id="1231657.A0A1Y1ZF13"/>
<keyword evidence="4" id="KW-1185">Reference proteome</keyword>
<dbReference type="AlphaFoldDB" id="A0A1Y1ZF13"/>
<proteinExistence type="inferred from homology"/>
<evidence type="ECO:0000313" key="3">
    <source>
        <dbReference type="EMBL" id="ORY08774.1"/>
    </source>
</evidence>
<dbReference type="GO" id="GO:0046872">
    <property type="term" value="F:metal ion binding"/>
    <property type="evidence" value="ECO:0007669"/>
    <property type="project" value="UniProtKB-ARBA"/>
</dbReference>
<dbReference type="OrthoDB" id="445007at2759"/>
<comment type="caution">
    <text evidence="3">The sequence shown here is derived from an EMBL/GenBank/DDBJ whole genome shotgun (WGS) entry which is preliminary data.</text>
</comment>
<comment type="similarity">
    <text evidence="2">Belongs to the PhyH family.</text>
</comment>
<comment type="cofactor">
    <cofactor evidence="1">
        <name>Fe cation</name>
        <dbReference type="ChEBI" id="CHEBI:24875"/>
    </cofactor>
</comment>
<gene>
    <name evidence="3" type="ORF">BCR34DRAFT_603297</name>
</gene>
<evidence type="ECO:0000256" key="1">
    <source>
        <dbReference type="ARBA" id="ARBA00001962"/>
    </source>
</evidence>
<protein>
    <recommendedName>
        <fullName evidence="5">Phytanoyl-CoA dioxygenase family protein</fullName>
    </recommendedName>
</protein>
<dbReference type="PANTHER" id="PTHR20883:SF48">
    <property type="entry name" value="ECTOINE DIOXYGENASE"/>
    <property type="match status" value="1"/>
</dbReference>
<dbReference type="InterPro" id="IPR008775">
    <property type="entry name" value="Phytyl_CoA_dOase-like"/>
</dbReference>
<accession>A0A1Y1ZF13</accession>
<dbReference type="EMBL" id="MCFA01000095">
    <property type="protein sequence ID" value="ORY08774.1"/>
    <property type="molecule type" value="Genomic_DNA"/>
</dbReference>
<organism evidence="3 4">
    <name type="scientific">Clohesyomyces aquaticus</name>
    <dbReference type="NCBI Taxonomy" id="1231657"/>
    <lineage>
        <taxon>Eukaryota</taxon>
        <taxon>Fungi</taxon>
        <taxon>Dikarya</taxon>
        <taxon>Ascomycota</taxon>
        <taxon>Pezizomycotina</taxon>
        <taxon>Dothideomycetes</taxon>
        <taxon>Pleosporomycetidae</taxon>
        <taxon>Pleosporales</taxon>
        <taxon>Lindgomycetaceae</taxon>
        <taxon>Clohesyomyces</taxon>
    </lineage>
</organism>
<dbReference type="SUPFAM" id="SSF51197">
    <property type="entry name" value="Clavaminate synthase-like"/>
    <property type="match status" value="1"/>
</dbReference>
<dbReference type="Gene3D" id="2.60.120.620">
    <property type="entry name" value="q2cbj1_9rhob like domain"/>
    <property type="match status" value="1"/>
</dbReference>